<sequence length="537" mass="55029">MRSGAQNSARATNLTLVVVAMTIGNALILVSQTAIPLALPSVMQELGVGSSTAQWVLTAGLLPLAGLMVLGGRLADLFGLRRIFVIGTFVFALASLGAGLAPTFEILVLARAVQGVGGALLLPTSVAIVSSVAGAARAGRALGLLGGAAAVAGACGPIIGGALTSAFGWRAVMLINLPLAALALVVTLIVVPRDRRPAERPRVDILGAALLCVALVGVVFGLTQSQVWGWSSPGVYLPLAAAVLSAIAFVVVERRISNPLMNFALLREHRDYAGATISQGLGGMLEMGLGMIFPLILILSIGLDPAAAGLALLPTTLPMVIVAPLAGRWYDRSGGRTPLVVGFALLALAAIALMFGVWAGGLMPLIPGLVLYGIGLAIVLTVNDPVSLDSVPERSRGEVSGVSATAEQFGGALGITLLFVVLQTSYVARLHSLIDESSLTDLTDAQYAQLHEAMDKAEQTGLNAQNFDPSLQPYLESAYNAGTFGYVVTFAATAVIAVLGVASALLLVRRSRVDAPTDMSSPESVFGASASVGSGQR</sequence>
<dbReference type="Gene3D" id="1.20.1720.10">
    <property type="entry name" value="Multidrug resistance protein D"/>
    <property type="match status" value="1"/>
</dbReference>
<comment type="subcellular location">
    <subcellularLocation>
        <location evidence="1">Cell membrane</location>
        <topology evidence="1">Multi-pass membrane protein</topology>
    </subcellularLocation>
</comment>
<dbReference type="SUPFAM" id="SSF103473">
    <property type="entry name" value="MFS general substrate transporter"/>
    <property type="match status" value="1"/>
</dbReference>
<feature type="region of interest" description="Disordered" evidence="8">
    <location>
        <begin position="516"/>
        <end position="537"/>
    </location>
</feature>
<dbReference type="PROSITE" id="PS50850">
    <property type="entry name" value="MFS"/>
    <property type="match status" value="1"/>
</dbReference>
<dbReference type="InterPro" id="IPR036259">
    <property type="entry name" value="MFS_trans_sf"/>
</dbReference>
<evidence type="ECO:0000256" key="9">
    <source>
        <dbReference type="SAM" id="Phobius"/>
    </source>
</evidence>
<dbReference type="Gene3D" id="1.20.1250.20">
    <property type="entry name" value="MFS general substrate transporter like domains"/>
    <property type="match status" value="1"/>
</dbReference>
<evidence type="ECO:0000259" key="10">
    <source>
        <dbReference type="PROSITE" id="PS50850"/>
    </source>
</evidence>
<dbReference type="InterPro" id="IPR004638">
    <property type="entry name" value="EmrB-like"/>
</dbReference>
<dbReference type="NCBIfam" id="TIGR00711">
    <property type="entry name" value="efflux_EmrB"/>
    <property type="match status" value="1"/>
</dbReference>
<evidence type="ECO:0000256" key="4">
    <source>
        <dbReference type="ARBA" id="ARBA00022475"/>
    </source>
</evidence>
<dbReference type="AlphaFoldDB" id="A0A1G8DWW3"/>
<dbReference type="GO" id="GO:0022857">
    <property type="term" value="F:transmembrane transporter activity"/>
    <property type="evidence" value="ECO:0007669"/>
    <property type="project" value="InterPro"/>
</dbReference>
<proteinExistence type="inferred from homology"/>
<dbReference type="InterPro" id="IPR011701">
    <property type="entry name" value="MFS"/>
</dbReference>
<evidence type="ECO:0000256" key="3">
    <source>
        <dbReference type="ARBA" id="ARBA00022448"/>
    </source>
</evidence>
<feature type="transmembrane region" description="Helical" evidence="9">
    <location>
        <begin position="307"/>
        <end position="327"/>
    </location>
</feature>
<dbReference type="GO" id="GO:0005886">
    <property type="term" value="C:plasma membrane"/>
    <property type="evidence" value="ECO:0007669"/>
    <property type="project" value="UniProtKB-SubCell"/>
</dbReference>
<feature type="transmembrane region" description="Helical" evidence="9">
    <location>
        <begin position="365"/>
        <end position="388"/>
    </location>
</feature>
<feature type="transmembrane region" description="Helical" evidence="9">
    <location>
        <begin position="484"/>
        <end position="508"/>
    </location>
</feature>
<evidence type="ECO:0000256" key="5">
    <source>
        <dbReference type="ARBA" id="ARBA00022692"/>
    </source>
</evidence>
<feature type="transmembrane region" description="Helical" evidence="9">
    <location>
        <begin position="339"/>
        <end position="359"/>
    </location>
</feature>
<accession>A0A1G8DWW3</accession>
<feature type="transmembrane region" description="Helical" evidence="9">
    <location>
        <begin position="142"/>
        <end position="163"/>
    </location>
</feature>
<evidence type="ECO:0000313" key="11">
    <source>
        <dbReference type="EMBL" id="SDH62216.1"/>
    </source>
</evidence>
<feature type="transmembrane region" description="Helical" evidence="9">
    <location>
        <begin position="169"/>
        <end position="191"/>
    </location>
</feature>
<organism evidence="11 12">
    <name type="scientific">Microbacterium pygmaeum</name>
    <dbReference type="NCBI Taxonomy" id="370764"/>
    <lineage>
        <taxon>Bacteria</taxon>
        <taxon>Bacillati</taxon>
        <taxon>Actinomycetota</taxon>
        <taxon>Actinomycetes</taxon>
        <taxon>Micrococcales</taxon>
        <taxon>Microbacteriaceae</taxon>
        <taxon>Microbacterium</taxon>
    </lineage>
</organism>
<feature type="transmembrane region" description="Helical" evidence="9">
    <location>
        <begin position="203"/>
        <end position="223"/>
    </location>
</feature>
<name>A0A1G8DWW3_9MICO</name>
<feature type="compositionally biased region" description="Low complexity" evidence="8">
    <location>
        <begin position="524"/>
        <end position="537"/>
    </location>
</feature>
<dbReference type="STRING" id="370764.SAMN04489810_3473"/>
<feature type="transmembrane region" description="Helical" evidence="9">
    <location>
        <begin position="52"/>
        <end position="71"/>
    </location>
</feature>
<evidence type="ECO:0000256" key="8">
    <source>
        <dbReference type="SAM" id="MobiDB-lite"/>
    </source>
</evidence>
<keyword evidence="5 9" id="KW-0812">Transmembrane</keyword>
<feature type="domain" description="Major facilitator superfamily (MFS) profile" evidence="10">
    <location>
        <begin position="17"/>
        <end position="512"/>
    </location>
</feature>
<dbReference type="PANTHER" id="PTHR42718:SF9">
    <property type="entry name" value="MAJOR FACILITATOR SUPERFAMILY MULTIDRUG TRANSPORTER MFSC"/>
    <property type="match status" value="1"/>
</dbReference>
<dbReference type="Pfam" id="PF07690">
    <property type="entry name" value="MFS_1"/>
    <property type="match status" value="1"/>
</dbReference>
<feature type="transmembrane region" description="Helical" evidence="9">
    <location>
        <begin position="12"/>
        <end position="32"/>
    </location>
</feature>
<feature type="transmembrane region" description="Helical" evidence="9">
    <location>
        <begin position="116"/>
        <end position="135"/>
    </location>
</feature>
<keyword evidence="3" id="KW-0813">Transport</keyword>
<dbReference type="Proteomes" id="UP000199009">
    <property type="component" value="Chromosome I"/>
</dbReference>
<evidence type="ECO:0000313" key="12">
    <source>
        <dbReference type="Proteomes" id="UP000199009"/>
    </source>
</evidence>
<feature type="transmembrane region" description="Helical" evidence="9">
    <location>
        <begin position="235"/>
        <end position="252"/>
    </location>
</feature>
<gene>
    <name evidence="11" type="ORF">SAMN04489810_3473</name>
</gene>
<dbReference type="CDD" id="cd17321">
    <property type="entry name" value="MFS_MMR_MDR_like"/>
    <property type="match status" value="1"/>
</dbReference>
<comment type="similarity">
    <text evidence="2">Belongs to the major facilitator superfamily. EmrB family.</text>
</comment>
<protein>
    <submittedName>
        <fullName evidence="11">Drug resistance transporter, EmrB/QacA subfamily</fullName>
    </submittedName>
</protein>
<evidence type="ECO:0000256" key="6">
    <source>
        <dbReference type="ARBA" id="ARBA00022989"/>
    </source>
</evidence>
<dbReference type="RefSeq" id="WP_231917903.1">
    <property type="nucleotide sequence ID" value="NZ_LT629692.1"/>
</dbReference>
<keyword evidence="12" id="KW-1185">Reference proteome</keyword>
<dbReference type="InterPro" id="IPR020846">
    <property type="entry name" value="MFS_dom"/>
</dbReference>
<dbReference type="EMBL" id="LT629692">
    <property type="protein sequence ID" value="SDH62216.1"/>
    <property type="molecule type" value="Genomic_DNA"/>
</dbReference>
<keyword evidence="6 9" id="KW-1133">Transmembrane helix</keyword>
<keyword evidence="4" id="KW-1003">Cell membrane</keyword>
<evidence type="ECO:0000256" key="7">
    <source>
        <dbReference type="ARBA" id="ARBA00023136"/>
    </source>
</evidence>
<feature type="transmembrane region" description="Helical" evidence="9">
    <location>
        <begin position="272"/>
        <end position="301"/>
    </location>
</feature>
<feature type="transmembrane region" description="Helical" evidence="9">
    <location>
        <begin position="409"/>
        <end position="428"/>
    </location>
</feature>
<reference evidence="11 12" key="1">
    <citation type="submission" date="2016-10" db="EMBL/GenBank/DDBJ databases">
        <authorList>
            <person name="de Groot N.N."/>
        </authorList>
    </citation>
    <scope>NUCLEOTIDE SEQUENCE [LARGE SCALE GENOMIC DNA]</scope>
    <source>
        <strain evidence="11 12">DSM 23142</strain>
    </source>
</reference>
<evidence type="ECO:0000256" key="2">
    <source>
        <dbReference type="ARBA" id="ARBA00008537"/>
    </source>
</evidence>
<keyword evidence="7 9" id="KW-0472">Membrane</keyword>
<evidence type="ECO:0000256" key="1">
    <source>
        <dbReference type="ARBA" id="ARBA00004651"/>
    </source>
</evidence>
<dbReference type="PANTHER" id="PTHR42718">
    <property type="entry name" value="MAJOR FACILITATOR SUPERFAMILY MULTIDRUG TRANSPORTER MFSC"/>
    <property type="match status" value="1"/>
</dbReference>
<feature type="transmembrane region" description="Helical" evidence="9">
    <location>
        <begin position="83"/>
        <end position="104"/>
    </location>
</feature>